<keyword evidence="6" id="KW-1185">Reference proteome</keyword>
<dbReference type="PRINTS" id="PR00032">
    <property type="entry name" value="HTHARAC"/>
</dbReference>
<reference evidence="5 6" key="1">
    <citation type="submission" date="2019-02" db="EMBL/GenBank/DDBJ databases">
        <title>Sequencing the genomes of 1000 actinobacteria strains.</title>
        <authorList>
            <person name="Klenk H.-P."/>
        </authorList>
    </citation>
    <scope>NUCLEOTIDE SEQUENCE [LARGE SCALE GENOMIC DNA]</scope>
    <source>
        <strain evidence="5 6">DSM 17364</strain>
    </source>
</reference>
<name>A0A4V2GA74_9MICC</name>
<organism evidence="5 6">
    <name type="scientific">Zhihengliuella halotolerans</name>
    <dbReference type="NCBI Taxonomy" id="370736"/>
    <lineage>
        <taxon>Bacteria</taxon>
        <taxon>Bacillati</taxon>
        <taxon>Actinomycetota</taxon>
        <taxon>Actinomycetes</taxon>
        <taxon>Micrococcales</taxon>
        <taxon>Micrococcaceae</taxon>
        <taxon>Zhihengliuella</taxon>
    </lineage>
</organism>
<dbReference type="InterPro" id="IPR018060">
    <property type="entry name" value="HTH_AraC"/>
</dbReference>
<evidence type="ECO:0000256" key="1">
    <source>
        <dbReference type="ARBA" id="ARBA00023015"/>
    </source>
</evidence>
<dbReference type="SMART" id="SM00342">
    <property type="entry name" value="HTH_ARAC"/>
    <property type="match status" value="1"/>
</dbReference>
<dbReference type="Proteomes" id="UP000292685">
    <property type="component" value="Unassembled WGS sequence"/>
</dbReference>
<feature type="domain" description="HTH araC/xylS-type" evidence="4">
    <location>
        <begin position="192"/>
        <end position="290"/>
    </location>
</feature>
<dbReference type="InterPro" id="IPR009057">
    <property type="entry name" value="Homeodomain-like_sf"/>
</dbReference>
<evidence type="ECO:0000256" key="3">
    <source>
        <dbReference type="ARBA" id="ARBA00023163"/>
    </source>
</evidence>
<protein>
    <submittedName>
        <fullName evidence="5">AraC-like DNA-binding protein</fullName>
    </submittedName>
</protein>
<dbReference type="PROSITE" id="PS01124">
    <property type="entry name" value="HTH_ARAC_FAMILY_2"/>
    <property type="match status" value="1"/>
</dbReference>
<dbReference type="EMBL" id="SHLA01000001">
    <property type="protein sequence ID" value="RZU63086.1"/>
    <property type="molecule type" value="Genomic_DNA"/>
</dbReference>
<gene>
    <name evidence="5" type="ORF">EV380_2694</name>
</gene>
<comment type="caution">
    <text evidence="5">The sequence shown here is derived from an EMBL/GenBank/DDBJ whole genome shotgun (WGS) entry which is preliminary data.</text>
</comment>
<proteinExistence type="predicted"/>
<dbReference type="InterPro" id="IPR020449">
    <property type="entry name" value="Tscrpt_reg_AraC-type_HTH"/>
</dbReference>
<evidence type="ECO:0000259" key="4">
    <source>
        <dbReference type="PROSITE" id="PS01124"/>
    </source>
</evidence>
<dbReference type="Gene3D" id="1.10.10.60">
    <property type="entry name" value="Homeodomain-like"/>
    <property type="match status" value="1"/>
</dbReference>
<keyword evidence="2 5" id="KW-0238">DNA-binding</keyword>
<keyword evidence="3" id="KW-0804">Transcription</keyword>
<evidence type="ECO:0000313" key="5">
    <source>
        <dbReference type="EMBL" id="RZU63086.1"/>
    </source>
</evidence>
<sequence length="294" mass="32874">MMVKKGHVDVHKVHYEPPGGDAGGIEVLSLDQLRQRMQNQTSTGQAQRLDFHQLLTVEHGMLRHMVDFTDYTATPGAWLWVRPGQVQQFRDLTTGSGWLVLFQPGVMDPATSDQARLDDPFGRVQWDLAGDDVTSMEEALHHLVHEYTATGPLGASLRSRILTHLLAVVMLRLTHQAAPVGSPAFVQNETFLRFRSAVEERFARTRHVSDYARMLGYSPRTLTRATTSAAGMGAKEFIDRRVVLEARRLLVHGGDPVNRVATRLGFDDASNFVKYFTERAGVTPSAFRHQFRGG</sequence>
<dbReference type="GO" id="GO:0003700">
    <property type="term" value="F:DNA-binding transcription factor activity"/>
    <property type="evidence" value="ECO:0007669"/>
    <property type="project" value="InterPro"/>
</dbReference>
<evidence type="ECO:0000256" key="2">
    <source>
        <dbReference type="ARBA" id="ARBA00023125"/>
    </source>
</evidence>
<dbReference type="PANTHER" id="PTHR43280:SF32">
    <property type="entry name" value="TRANSCRIPTIONAL REGULATORY PROTEIN"/>
    <property type="match status" value="1"/>
</dbReference>
<dbReference type="PANTHER" id="PTHR43280">
    <property type="entry name" value="ARAC-FAMILY TRANSCRIPTIONAL REGULATOR"/>
    <property type="match status" value="1"/>
</dbReference>
<dbReference type="GO" id="GO:0043565">
    <property type="term" value="F:sequence-specific DNA binding"/>
    <property type="evidence" value="ECO:0007669"/>
    <property type="project" value="InterPro"/>
</dbReference>
<accession>A0A4V2GA74</accession>
<evidence type="ECO:0000313" key="6">
    <source>
        <dbReference type="Proteomes" id="UP000292685"/>
    </source>
</evidence>
<keyword evidence="1" id="KW-0805">Transcription regulation</keyword>
<dbReference type="InterPro" id="IPR037923">
    <property type="entry name" value="HTH-like"/>
</dbReference>
<dbReference type="SUPFAM" id="SSF51215">
    <property type="entry name" value="Regulatory protein AraC"/>
    <property type="match status" value="1"/>
</dbReference>
<dbReference type="AlphaFoldDB" id="A0A4V2GA74"/>
<dbReference type="SUPFAM" id="SSF46689">
    <property type="entry name" value="Homeodomain-like"/>
    <property type="match status" value="1"/>
</dbReference>
<dbReference type="Pfam" id="PF12833">
    <property type="entry name" value="HTH_18"/>
    <property type="match status" value="1"/>
</dbReference>